<keyword evidence="1" id="KW-0472">Membrane</keyword>
<feature type="transmembrane region" description="Helical" evidence="1">
    <location>
        <begin position="101"/>
        <end position="122"/>
    </location>
</feature>
<dbReference type="AlphaFoldDB" id="A0A7D4PZC4"/>
<feature type="transmembrane region" description="Helical" evidence="1">
    <location>
        <begin position="36"/>
        <end position="56"/>
    </location>
</feature>
<organism evidence="2 3">
    <name type="scientific">Microbacterium hominis</name>
    <dbReference type="NCBI Taxonomy" id="162426"/>
    <lineage>
        <taxon>Bacteria</taxon>
        <taxon>Bacillati</taxon>
        <taxon>Actinomycetota</taxon>
        <taxon>Actinomycetes</taxon>
        <taxon>Micrococcales</taxon>
        <taxon>Microbacteriaceae</taxon>
        <taxon>Microbacterium</taxon>
    </lineage>
</organism>
<dbReference type="EMBL" id="CP054038">
    <property type="protein sequence ID" value="QKJ18058.1"/>
    <property type="molecule type" value="Genomic_DNA"/>
</dbReference>
<keyword evidence="1" id="KW-1133">Transmembrane helix</keyword>
<dbReference type="RefSeq" id="WP_172988438.1">
    <property type="nucleotide sequence ID" value="NZ_CP054038.1"/>
</dbReference>
<keyword evidence="1" id="KW-0812">Transmembrane</keyword>
<dbReference type="Proteomes" id="UP000502498">
    <property type="component" value="Chromosome"/>
</dbReference>
<accession>A0A7D4PZC4</accession>
<protein>
    <submittedName>
        <fullName evidence="2">Uncharacterized protein</fullName>
    </submittedName>
</protein>
<reference evidence="2 3" key="1">
    <citation type="submission" date="2020-05" db="EMBL/GenBank/DDBJ databases">
        <title>Strain PA2F3 complete genome.</title>
        <authorList>
            <person name="Kim Y.-S."/>
            <person name="Kim S.-J."/>
            <person name="Jung H.-k."/>
            <person name="Kim S.-E."/>
            <person name="Kim K.-H."/>
        </authorList>
    </citation>
    <scope>NUCLEOTIDE SEQUENCE [LARGE SCALE GENOMIC DNA]</scope>
    <source>
        <strain evidence="2 3">PA2F3</strain>
    </source>
</reference>
<evidence type="ECO:0000313" key="2">
    <source>
        <dbReference type="EMBL" id="QKJ18058.1"/>
    </source>
</evidence>
<evidence type="ECO:0000256" key="1">
    <source>
        <dbReference type="SAM" id="Phobius"/>
    </source>
</evidence>
<gene>
    <name evidence="2" type="ORF">HQM25_00595</name>
</gene>
<name>A0A7D4PZC4_9MICO</name>
<proteinExistence type="predicted"/>
<evidence type="ECO:0000313" key="3">
    <source>
        <dbReference type="Proteomes" id="UP000502498"/>
    </source>
</evidence>
<feature type="transmembrane region" description="Helical" evidence="1">
    <location>
        <begin position="68"/>
        <end position="89"/>
    </location>
</feature>
<sequence length="264" mass="26763">MSDASNADTGQEAPVAAAAGGTAQSGATALTIATRAAIPLGYAVVVAVFVALGIQGDLFARLIRNDPGAVGASFTVAIIAVVVPLVAFAVTGTSTHTAARWIRIAADVLGAVLLVVAAVIAVKAGVESYGQREQPSLSVPAVSQDAQELATVQVSSSALSLRTADRMLLRVVAFSGDIGVNDAHGICRDTSRPEPDVEGVKLLYWGESGPTVTGSATASASVQVDTAEYPYVCALAVLTNQETDSVEATRLSSILIDVTAAAQE</sequence>